<keyword evidence="2" id="KW-1185">Reference proteome</keyword>
<accession>A0ABC9Z555</accession>
<gene>
    <name evidence="1" type="ORF">NSK11_contig00146-0001</name>
</gene>
<comment type="caution">
    <text evidence="1">The sequence shown here is derived from an EMBL/GenBank/DDBJ whole genome shotgun (WGS) entry which is preliminary data.</text>
</comment>
<evidence type="ECO:0000313" key="2">
    <source>
        <dbReference type="Proteomes" id="UP000037179"/>
    </source>
</evidence>
<dbReference type="GeneID" id="93375998"/>
<sequence>MADWQRRMNDLYRLQQRADEIKGFDAPPAPAPFGASAEAFAAAEQRLVS</sequence>
<organism evidence="1 2">
    <name type="scientific">Nocardia seriolae</name>
    <dbReference type="NCBI Taxonomy" id="37332"/>
    <lineage>
        <taxon>Bacteria</taxon>
        <taxon>Bacillati</taxon>
        <taxon>Actinomycetota</taxon>
        <taxon>Actinomycetes</taxon>
        <taxon>Mycobacteriales</taxon>
        <taxon>Nocardiaceae</taxon>
        <taxon>Nocardia</taxon>
    </lineage>
</organism>
<protein>
    <submittedName>
        <fullName evidence="1">Uncharacterized protein</fullName>
    </submittedName>
</protein>
<evidence type="ECO:0000313" key="1">
    <source>
        <dbReference type="EMBL" id="GAP32198.1"/>
    </source>
</evidence>
<reference evidence="1 2" key="2">
    <citation type="journal article" date="2016" name="Genome Announc.">
        <title>Draft Genome Sequence of Erythromycin- and Oxytetracycline-Sensitive Nocardia seriolae Strain U-1 (NBRC 110359).</title>
        <authorList>
            <person name="Imajoh M."/>
            <person name="Sukeda M."/>
            <person name="Shimizu M."/>
            <person name="Yamane J."/>
            <person name="Ohnishi K."/>
            <person name="Oshima S."/>
        </authorList>
    </citation>
    <scope>NUCLEOTIDE SEQUENCE [LARGE SCALE GENOMIC DNA]</scope>
    <source>
        <strain evidence="1 2">U-1</strain>
    </source>
</reference>
<dbReference type="Proteomes" id="UP000037179">
    <property type="component" value="Unassembled WGS sequence"/>
</dbReference>
<dbReference type="RefSeq" id="WP_155239350.1">
    <property type="nucleotide sequence ID" value="NZ_AP017900.1"/>
</dbReference>
<proteinExistence type="predicted"/>
<reference evidence="2" key="1">
    <citation type="submission" date="2015-07" db="EMBL/GenBank/DDBJ databases">
        <title>Nocardia seriolae U-1 whole genome shotgun sequence.</title>
        <authorList>
            <person name="Imajoh M."/>
            <person name="Fukumoto Y."/>
            <person name="Sukeda M."/>
            <person name="Yamane J."/>
            <person name="Yamasaki K."/>
            <person name="Shimizu M."/>
            <person name="Ohnishi K."/>
            <person name="Oshima S."/>
        </authorList>
    </citation>
    <scope>NUCLEOTIDE SEQUENCE [LARGE SCALE GENOMIC DNA]</scope>
    <source>
        <strain evidence="2">U-1</strain>
    </source>
</reference>
<dbReference type="AlphaFoldDB" id="A0ABC9Z555"/>
<dbReference type="EMBL" id="BBYQ01000146">
    <property type="protein sequence ID" value="GAP32198.1"/>
    <property type="molecule type" value="Genomic_DNA"/>
</dbReference>
<name>A0ABC9Z555_9NOCA</name>